<keyword evidence="1" id="KW-0175">Coiled coil</keyword>
<sequence length="680" mass="75697">MITMPFALLDRFRSRIQRHKNWKLSNKVQKYQPQRSSEDSDDSEFTEVTKPSFDTVASISSISTSVSAPSIHTGDINILHTNDQPSTGEAVEIQAILGAKRRKLFELERRKEVLDRQREFLDRQRRLLDEELGEMSEEIVMYNGVVTCSMRNMPSDLLLEIFQHYVVESDCTSSLGSATVLTHVCSAWRQIALSSPSLWAGITAPYITRQVVSNVFRRMDRVKAAAGLPLALTLNLRRSQAMEDEEFQQLSSDLVNASVAQVHRWKSFALRCEDELFTSGAYEELFSDVSEAPMLETLSFASNPQNSEWSPAQWVLSLARVAPALRSLELKLPELPARALSSLSLSCLESLTIDLPTITSTALLLLLGDVAPSLKSCHVRLGGLVNFDSDDDDNSAFSTSMVVHSCLEIFELRLSRGGSPEALSQLLANLALPRAREVLLEIGHFQEGESTGFDLPEDLELSWPHDSFLGFLERASSSMTSLCLGFNPASPESADNAWGGMGSLGSELEAEHVQAYLDLKNVRESLVTLHVRRDRPVWPELLEYLTLHVSPGSPSTSSVDSSSISDDSISTPLRNLDNIALDIDPIFQVLPMRDFVKSRWNDDSSYTSRSVARLHAFAITLCFPDIPNVELESAAVKKVFERITQDEEVDGKLDVVFHKRTYAMMPMDVPLVPLGSELII</sequence>
<protein>
    <recommendedName>
        <fullName evidence="5">F-box domain-containing protein</fullName>
    </recommendedName>
</protein>
<dbReference type="AlphaFoldDB" id="A0A9W8P6R8"/>
<dbReference type="EMBL" id="JANVFU010000003">
    <property type="protein sequence ID" value="KAJ3747868.1"/>
    <property type="molecule type" value="Genomic_DNA"/>
</dbReference>
<evidence type="ECO:0000313" key="4">
    <source>
        <dbReference type="Proteomes" id="UP001142393"/>
    </source>
</evidence>
<gene>
    <name evidence="3" type="ORF">DFH05DRAFT_1481894</name>
</gene>
<evidence type="ECO:0000313" key="3">
    <source>
        <dbReference type="EMBL" id="KAJ3747868.1"/>
    </source>
</evidence>
<evidence type="ECO:0000256" key="1">
    <source>
        <dbReference type="SAM" id="Coils"/>
    </source>
</evidence>
<dbReference type="PANTHER" id="PTHR38926:SF5">
    <property type="entry name" value="F-BOX AND LEUCINE-RICH REPEAT PROTEIN 6"/>
    <property type="match status" value="1"/>
</dbReference>
<reference evidence="3 4" key="1">
    <citation type="journal article" date="2023" name="Proc. Natl. Acad. Sci. U.S.A.">
        <title>A global phylogenomic analysis of the shiitake genus Lentinula.</title>
        <authorList>
            <person name="Sierra-Patev S."/>
            <person name="Min B."/>
            <person name="Naranjo-Ortiz M."/>
            <person name="Looney B."/>
            <person name="Konkel Z."/>
            <person name="Slot J.C."/>
            <person name="Sakamoto Y."/>
            <person name="Steenwyk J.L."/>
            <person name="Rokas A."/>
            <person name="Carro J."/>
            <person name="Camarero S."/>
            <person name="Ferreira P."/>
            <person name="Molpeceres G."/>
            <person name="Ruiz-Duenas F.J."/>
            <person name="Serrano A."/>
            <person name="Henrissat B."/>
            <person name="Drula E."/>
            <person name="Hughes K.W."/>
            <person name="Mata J.L."/>
            <person name="Ishikawa N.K."/>
            <person name="Vargas-Isla R."/>
            <person name="Ushijima S."/>
            <person name="Smith C.A."/>
            <person name="Donoghue J."/>
            <person name="Ahrendt S."/>
            <person name="Andreopoulos W."/>
            <person name="He G."/>
            <person name="LaButti K."/>
            <person name="Lipzen A."/>
            <person name="Ng V."/>
            <person name="Riley R."/>
            <person name="Sandor L."/>
            <person name="Barry K."/>
            <person name="Martinez A.T."/>
            <person name="Xiao Y."/>
            <person name="Gibbons J.G."/>
            <person name="Terashima K."/>
            <person name="Grigoriev I.V."/>
            <person name="Hibbett D."/>
        </authorList>
    </citation>
    <scope>NUCLEOTIDE SEQUENCE [LARGE SCALE GENOMIC DNA]</scope>
    <source>
        <strain evidence="3 4">TFB7810</strain>
    </source>
</reference>
<evidence type="ECO:0000256" key="2">
    <source>
        <dbReference type="SAM" id="MobiDB-lite"/>
    </source>
</evidence>
<proteinExistence type="predicted"/>
<feature type="region of interest" description="Disordered" evidence="2">
    <location>
        <begin position="27"/>
        <end position="47"/>
    </location>
</feature>
<organism evidence="3 4">
    <name type="scientific">Lentinula detonsa</name>
    <dbReference type="NCBI Taxonomy" id="2804962"/>
    <lineage>
        <taxon>Eukaryota</taxon>
        <taxon>Fungi</taxon>
        <taxon>Dikarya</taxon>
        <taxon>Basidiomycota</taxon>
        <taxon>Agaricomycotina</taxon>
        <taxon>Agaricomycetes</taxon>
        <taxon>Agaricomycetidae</taxon>
        <taxon>Agaricales</taxon>
        <taxon>Marasmiineae</taxon>
        <taxon>Omphalotaceae</taxon>
        <taxon>Lentinula</taxon>
    </lineage>
</organism>
<dbReference type="Proteomes" id="UP001142393">
    <property type="component" value="Unassembled WGS sequence"/>
</dbReference>
<feature type="coiled-coil region" evidence="1">
    <location>
        <begin position="104"/>
        <end position="138"/>
    </location>
</feature>
<comment type="caution">
    <text evidence="3">The sequence shown here is derived from an EMBL/GenBank/DDBJ whole genome shotgun (WGS) entry which is preliminary data.</text>
</comment>
<accession>A0A9W8P6R8</accession>
<dbReference type="PANTHER" id="PTHR38926">
    <property type="entry name" value="F-BOX DOMAIN CONTAINING PROTEIN, EXPRESSED"/>
    <property type="match status" value="1"/>
</dbReference>
<evidence type="ECO:0008006" key="5">
    <source>
        <dbReference type="Google" id="ProtNLM"/>
    </source>
</evidence>
<dbReference type="Gene3D" id="1.20.1280.50">
    <property type="match status" value="1"/>
</dbReference>
<name>A0A9W8P6R8_9AGAR</name>
<keyword evidence="4" id="KW-1185">Reference proteome</keyword>